<reference evidence="1 2" key="1">
    <citation type="journal article" date="2016" name="Nat. Commun.">
        <title>Thousands of microbial genomes shed light on interconnected biogeochemical processes in an aquifer system.</title>
        <authorList>
            <person name="Anantharaman K."/>
            <person name="Brown C.T."/>
            <person name="Hug L.A."/>
            <person name="Sharon I."/>
            <person name="Castelle C.J."/>
            <person name="Probst A.J."/>
            <person name="Thomas B.C."/>
            <person name="Singh A."/>
            <person name="Wilkins M.J."/>
            <person name="Karaoz U."/>
            <person name="Brodie E.L."/>
            <person name="Williams K.H."/>
            <person name="Hubbard S.S."/>
            <person name="Banfield J.F."/>
        </authorList>
    </citation>
    <scope>NUCLEOTIDE SEQUENCE [LARGE SCALE GENOMIC DNA]</scope>
</reference>
<dbReference type="EMBL" id="MHRM01000010">
    <property type="protein sequence ID" value="OHA24203.1"/>
    <property type="molecule type" value="Genomic_DNA"/>
</dbReference>
<dbReference type="AlphaFoldDB" id="A0A1G2MK05"/>
<evidence type="ECO:0000313" key="2">
    <source>
        <dbReference type="Proteomes" id="UP000178413"/>
    </source>
</evidence>
<sequence>MDMEGTMTPSKFDFQYAESTVIFSICDCSLDKKYSFYILSRKQAERFISRLRHIEKLTWKQFMAMDREHGVTLEKRGSESFDMIDGQNTSASKLIEQYYYHFRVEQKGVFRIFGYQRRQFFCITHIDSSGKIHH</sequence>
<dbReference type="STRING" id="1802308.A3D50_00955"/>
<gene>
    <name evidence="1" type="ORF">A3D50_00955</name>
</gene>
<accession>A0A1G2MK05</accession>
<organism evidence="1 2">
    <name type="scientific">Candidatus Taylorbacteria bacterium RIFCSPHIGHO2_02_FULL_44_12</name>
    <dbReference type="NCBI Taxonomy" id="1802308"/>
    <lineage>
        <taxon>Bacteria</taxon>
        <taxon>Candidatus Tayloriibacteriota</taxon>
    </lineage>
</organism>
<comment type="caution">
    <text evidence="1">The sequence shown here is derived from an EMBL/GenBank/DDBJ whole genome shotgun (WGS) entry which is preliminary data.</text>
</comment>
<evidence type="ECO:0000313" key="1">
    <source>
        <dbReference type="EMBL" id="OHA24203.1"/>
    </source>
</evidence>
<name>A0A1G2MK05_9BACT</name>
<dbReference type="Proteomes" id="UP000178413">
    <property type="component" value="Unassembled WGS sequence"/>
</dbReference>
<proteinExistence type="predicted"/>
<protein>
    <submittedName>
        <fullName evidence="1">Uncharacterized protein</fullName>
    </submittedName>
</protein>